<dbReference type="PANTHER" id="PTHR35728">
    <property type="entry name" value="MICROTUBULE-BINDING PROTEIN TANGLED-RELATED"/>
    <property type="match status" value="1"/>
</dbReference>
<feature type="region of interest" description="Disordered" evidence="1">
    <location>
        <begin position="140"/>
        <end position="172"/>
    </location>
</feature>
<evidence type="ECO:0000313" key="3">
    <source>
        <dbReference type="Proteomes" id="UP000807159"/>
    </source>
</evidence>
<dbReference type="GO" id="GO:0008017">
    <property type="term" value="F:microtubule binding"/>
    <property type="evidence" value="ECO:0007669"/>
    <property type="project" value="InterPro"/>
</dbReference>
<dbReference type="GO" id="GO:0000911">
    <property type="term" value="P:cytokinesis by cell plate formation"/>
    <property type="evidence" value="ECO:0007669"/>
    <property type="project" value="TreeGrafter"/>
</dbReference>
<dbReference type="InterPro" id="IPR044709">
    <property type="entry name" value="TAN1"/>
</dbReference>
<proteinExistence type="predicted"/>
<dbReference type="PANTHER" id="PTHR35728:SF1">
    <property type="entry name" value="MICROTUBULE-BINDING PROTEIN TANGLED-RELATED"/>
    <property type="match status" value="1"/>
</dbReference>
<organism evidence="2 3">
    <name type="scientific">Populus deltoides</name>
    <name type="common">Eastern poplar</name>
    <name type="synonym">Eastern cottonwood</name>
    <dbReference type="NCBI Taxonomy" id="3696"/>
    <lineage>
        <taxon>Eukaryota</taxon>
        <taxon>Viridiplantae</taxon>
        <taxon>Streptophyta</taxon>
        <taxon>Embryophyta</taxon>
        <taxon>Tracheophyta</taxon>
        <taxon>Spermatophyta</taxon>
        <taxon>Magnoliopsida</taxon>
        <taxon>eudicotyledons</taxon>
        <taxon>Gunneridae</taxon>
        <taxon>Pentapetalae</taxon>
        <taxon>rosids</taxon>
        <taxon>fabids</taxon>
        <taxon>Malpighiales</taxon>
        <taxon>Salicaceae</taxon>
        <taxon>Saliceae</taxon>
        <taxon>Populus</taxon>
    </lineage>
</organism>
<keyword evidence="3" id="KW-1185">Reference proteome</keyword>
<dbReference type="Proteomes" id="UP000807159">
    <property type="component" value="Chromosome 5"/>
</dbReference>
<comment type="caution">
    <text evidence="2">The sequence shown here is derived from an EMBL/GenBank/DDBJ whole genome shotgun (WGS) entry which is preliminary data.</text>
</comment>
<evidence type="ECO:0008006" key="4">
    <source>
        <dbReference type="Google" id="ProtNLM"/>
    </source>
</evidence>
<dbReference type="EMBL" id="JACEGQ020000005">
    <property type="protein sequence ID" value="KAH8507348.1"/>
    <property type="molecule type" value="Genomic_DNA"/>
</dbReference>
<evidence type="ECO:0000313" key="2">
    <source>
        <dbReference type="EMBL" id="KAH8507348.1"/>
    </source>
</evidence>
<feature type="region of interest" description="Disordered" evidence="1">
    <location>
        <begin position="280"/>
        <end position="313"/>
    </location>
</feature>
<dbReference type="GO" id="GO:2000694">
    <property type="term" value="P:regulation of phragmoplast microtubule organization"/>
    <property type="evidence" value="ECO:0007669"/>
    <property type="project" value="InterPro"/>
</dbReference>
<name>A0A8T2YQ62_POPDE</name>
<dbReference type="GO" id="GO:0009574">
    <property type="term" value="C:preprophase band"/>
    <property type="evidence" value="ECO:0007669"/>
    <property type="project" value="TreeGrafter"/>
</dbReference>
<evidence type="ECO:0000256" key="1">
    <source>
        <dbReference type="SAM" id="MobiDB-lite"/>
    </source>
</evidence>
<sequence>MVARTPPKQRKMVVPLDPVLIRETLKKVDRCMARLQELQYTVAGGNKVIAGVSLSPRSTRGYLRTSLRCKQESLRIKSGAPMKSPVGKLPATSIGEWRRMSLPAMLVGETMGEILQASQFAREIVAAVCCKTKKLTLEDPKTPLTQQKKQRPHPEDTELKSKRKKEKQTKLQSIRSEFGSPTLQRARSRINFKVSPPKKREMDKENARYLANRVSPRNRPWVKKTVLFPNPLFLSTDSAQQQKFCKTRSPVIARNKKQTTPHKFLIKSPPSGSKFQVKIKNPPVLSLSPTRPTNLSKKSPKSSTASKFRRSFSPSRLAHKLMSPLKGRKIVQKSDVLMSGLKQRPIETPRRFSLGRI</sequence>
<protein>
    <recommendedName>
        <fullName evidence="4">Microtubule-binding protein TANGLED</fullName>
    </recommendedName>
</protein>
<reference evidence="2" key="1">
    <citation type="journal article" date="2021" name="J. Hered.">
        <title>Genome Assembly of Salicaceae Populus deltoides (Eastern Cottonwood) I-69 Based on Nanopore Sequencing and Hi-C Technologies.</title>
        <authorList>
            <person name="Bai S."/>
            <person name="Wu H."/>
            <person name="Zhang J."/>
            <person name="Pan Z."/>
            <person name="Zhao W."/>
            <person name="Li Z."/>
            <person name="Tong C."/>
        </authorList>
    </citation>
    <scope>NUCLEOTIDE SEQUENCE</scope>
    <source>
        <tissue evidence="2">Leaf</tissue>
    </source>
</reference>
<dbReference type="AlphaFoldDB" id="A0A8T2YQ62"/>
<accession>A0A8T2YQ62</accession>
<gene>
    <name evidence="2" type="ORF">H0E87_009757</name>
</gene>
<dbReference type="GO" id="GO:0005875">
    <property type="term" value="C:microtubule associated complex"/>
    <property type="evidence" value="ECO:0007669"/>
    <property type="project" value="TreeGrafter"/>
</dbReference>